<dbReference type="Gene3D" id="3.40.50.2300">
    <property type="match status" value="1"/>
</dbReference>
<dbReference type="PANTHER" id="PTHR44591">
    <property type="entry name" value="STRESS RESPONSE REGULATOR PROTEIN 1"/>
    <property type="match status" value="1"/>
</dbReference>
<feature type="modified residue" description="4-aspartylphosphate" evidence="2">
    <location>
        <position position="52"/>
    </location>
</feature>
<dbReference type="SMART" id="SM00448">
    <property type="entry name" value="REC"/>
    <property type="match status" value="1"/>
</dbReference>
<dbReference type="AlphaFoldDB" id="A0A418VN64"/>
<dbReference type="RefSeq" id="WP_119833914.1">
    <property type="nucleotide sequence ID" value="NZ_QYUL01000005.1"/>
</dbReference>
<evidence type="ECO:0000256" key="1">
    <source>
        <dbReference type="ARBA" id="ARBA00022553"/>
    </source>
</evidence>
<dbReference type="Proteomes" id="UP000283458">
    <property type="component" value="Unassembled WGS sequence"/>
</dbReference>
<dbReference type="PANTHER" id="PTHR44591:SF3">
    <property type="entry name" value="RESPONSE REGULATORY DOMAIN-CONTAINING PROTEIN"/>
    <property type="match status" value="1"/>
</dbReference>
<organism evidence="4 5">
    <name type="scientific">Azospirillum cavernae</name>
    <dbReference type="NCBI Taxonomy" id="2320860"/>
    <lineage>
        <taxon>Bacteria</taxon>
        <taxon>Pseudomonadati</taxon>
        <taxon>Pseudomonadota</taxon>
        <taxon>Alphaproteobacteria</taxon>
        <taxon>Rhodospirillales</taxon>
        <taxon>Azospirillaceae</taxon>
        <taxon>Azospirillum</taxon>
    </lineage>
</organism>
<dbReference type="EMBL" id="QYUL01000005">
    <property type="protein sequence ID" value="RJF77628.1"/>
    <property type="molecule type" value="Genomic_DNA"/>
</dbReference>
<name>A0A418VN64_9PROT</name>
<sequence length="147" mass="15439">MKLLLVEDDPLVGPAVKTVLEQAGYTIVGPLRDAVKAARVAAREAPDLALVDVNLAGGENGVALARRLWDDHMIPTLLMTGFDHHAEEARAFAVGLLRKPVMPDTLIDAVGTVGEILSGLRPSSVPASLELFSGPIAAMTAPSKLRA</sequence>
<dbReference type="OrthoDB" id="7060229at2"/>
<feature type="domain" description="Response regulatory" evidence="3">
    <location>
        <begin position="2"/>
        <end position="114"/>
    </location>
</feature>
<dbReference type="GO" id="GO:0000160">
    <property type="term" value="P:phosphorelay signal transduction system"/>
    <property type="evidence" value="ECO:0007669"/>
    <property type="project" value="InterPro"/>
</dbReference>
<dbReference type="InterPro" id="IPR011006">
    <property type="entry name" value="CheY-like_superfamily"/>
</dbReference>
<comment type="caution">
    <text evidence="4">The sequence shown here is derived from an EMBL/GenBank/DDBJ whole genome shotgun (WGS) entry which is preliminary data.</text>
</comment>
<evidence type="ECO:0000313" key="5">
    <source>
        <dbReference type="Proteomes" id="UP000283458"/>
    </source>
</evidence>
<protein>
    <submittedName>
        <fullName evidence="4">Response regulator</fullName>
    </submittedName>
</protein>
<dbReference type="InterPro" id="IPR050595">
    <property type="entry name" value="Bact_response_regulator"/>
</dbReference>
<dbReference type="SUPFAM" id="SSF52172">
    <property type="entry name" value="CheY-like"/>
    <property type="match status" value="1"/>
</dbReference>
<keyword evidence="5" id="KW-1185">Reference proteome</keyword>
<evidence type="ECO:0000313" key="4">
    <source>
        <dbReference type="EMBL" id="RJF77628.1"/>
    </source>
</evidence>
<proteinExistence type="predicted"/>
<accession>A0A418VN64</accession>
<keyword evidence="1 2" id="KW-0597">Phosphoprotein</keyword>
<gene>
    <name evidence="4" type="ORF">D3877_27220</name>
</gene>
<evidence type="ECO:0000256" key="2">
    <source>
        <dbReference type="PROSITE-ProRule" id="PRU00169"/>
    </source>
</evidence>
<dbReference type="Pfam" id="PF00072">
    <property type="entry name" value="Response_reg"/>
    <property type="match status" value="1"/>
</dbReference>
<dbReference type="PROSITE" id="PS50110">
    <property type="entry name" value="RESPONSE_REGULATORY"/>
    <property type="match status" value="1"/>
</dbReference>
<dbReference type="InterPro" id="IPR001789">
    <property type="entry name" value="Sig_transdc_resp-reg_receiver"/>
</dbReference>
<evidence type="ECO:0000259" key="3">
    <source>
        <dbReference type="PROSITE" id="PS50110"/>
    </source>
</evidence>
<reference evidence="4 5" key="1">
    <citation type="submission" date="2018-09" db="EMBL/GenBank/DDBJ databases">
        <authorList>
            <person name="Zhu H."/>
        </authorList>
    </citation>
    <scope>NUCLEOTIDE SEQUENCE [LARGE SCALE GENOMIC DNA]</scope>
    <source>
        <strain evidence="4 5">K2W22B-5</strain>
    </source>
</reference>